<dbReference type="GeneID" id="91096200"/>
<accession>A0AAX4K0E8</accession>
<organism evidence="1 2">
    <name type="scientific">Kwoniella dendrophila CBS 6074</name>
    <dbReference type="NCBI Taxonomy" id="1295534"/>
    <lineage>
        <taxon>Eukaryota</taxon>
        <taxon>Fungi</taxon>
        <taxon>Dikarya</taxon>
        <taxon>Basidiomycota</taxon>
        <taxon>Agaricomycotina</taxon>
        <taxon>Tremellomycetes</taxon>
        <taxon>Tremellales</taxon>
        <taxon>Cryptococcaceae</taxon>
        <taxon>Kwoniella</taxon>
    </lineage>
</organism>
<dbReference type="Pfam" id="PF03665">
    <property type="entry name" value="UPF0172"/>
    <property type="match status" value="1"/>
</dbReference>
<gene>
    <name evidence="1" type="ORF">L201_005530</name>
</gene>
<keyword evidence="2" id="KW-1185">Reference proteome</keyword>
<dbReference type="Proteomes" id="UP001355207">
    <property type="component" value="Chromosome 7"/>
</dbReference>
<dbReference type="PANTHER" id="PTHR12941:SF10">
    <property type="entry name" value="ER MEMBRANE PROTEIN COMPLEX SUBUNIT 8_9 HOMOLOG"/>
    <property type="match status" value="1"/>
</dbReference>
<sequence>MASPQQTYTLNNIAYSIPILHAALHPSSTVIGVFLSSLSSSSSSSTDSSEGILEVEDAIPLIHSYTNLSPITEISLSLASEYVKLRQKKIVGIYIAKENDSVEGLGREGERILNALLKESSDSNNSLFGLVLNNDNLAKGQFAYIPYIPNSSSSSAYKQISPETFRLSSAELPSKLLQIIRAKKIHRSLSDFDDNLEDPDADWLENVTAKKDIHKYLS</sequence>
<dbReference type="AlphaFoldDB" id="A0AAX4K0E8"/>
<dbReference type="InterPro" id="IPR005366">
    <property type="entry name" value="EMC8/9"/>
</dbReference>
<dbReference type="EMBL" id="CP144104">
    <property type="protein sequence ID" value="WWC90594.1"/>
    <property type="molecule type" value="Genomic_DNA"/>
</dbReference>
<reference evidence="1 2" key="1">
    <citation type="submission" date="2024-01" db="EMBL/GenBank/DDBJ databases">
        <title>Comparative genomics of Cryptococcus and Kwoniella reveals pathogenesis evolution and contrasting modes of karyotype evolution via chromosome fusion or intercentromeric recombination.</title>
        <authorList>
            <person name="Coelho M.A."/>
            <person name="David-Palma M."/>
            <person name="Shea T."/>
            <person name="Bowers K."/>
            <person name="McGinley-Smith S."/>
            <person name="Mohammad A.W."/>
            <person name="Gnirke A."/>
            <person name="Yurkov A.M."/>
            <person name="Nowrousian M."/>
            <person name="Sun S."/>
            <person name="Cuomo C.A."/>
            <person name="Heitman J."/>
        </authorList>
    </citation>
    <scope>NUCLEOTIDE SEQUENCE [LARGE SCALE GENOMIC DNA]</scope>
    <source>
        <strain evidence="1 2">CBS 6074</strain>
    </source>
</reference>
<evidence type="ECO:0000313" key="1">
    <source>
        <dbReference type="EMBL" id="WWC90594.1"/>
    </source>
</evidence>
<dbReference type="PANTHER" id="PTHR12941">
    <property type="entry name" value="ER MEMBRANE PROTEIN COMPLEX"/>
    <property type="match status" value="1"/>
</dbReference>
<name>A0AAX4K0E8_9TREE</name>
<protein>
    <recommendedName>
        <fullName evidence="3">MPN domain-containing protein</fullName>
    </recommendedName>
</protein>
<dbReference type="RefSeq" id="XP_066077357.1">
    <property type="nucleotide sequence ID" value="XM_066221260.1"/>
</dbReference>
<evidence type="ECO:0000313" key="2">
    <source>
        <dbReference type="Proteomes" id="UP001355207"/>
    </source>
</evidence>
<dbReference type="GO" id="GO:0072546">
    <property type="term" value="C:EMC complex"/>
    <property type="evidence" value="ECO:0007669"/>
    <property type="project" value="InterPro"/>
</dbReference>
<proteinExistence type="predicted"/>
<evidence type="ECO:0008006" key="3">
    <source>
        <dbReference type="Google" id="ProtNLM"/>
    </source>
</evidence>